<dbReference type="Pfam" id="PF00158">
    <property type="entry name" value="Sigma54_activat"/>
    <property type="match status" value="1"/>
</dbReference>
<dbReference type="PANTHER" id="PTHR32071">
    <property type="entry name" value="TRANSCRIPTIONAL REGULATORY PROTEIN"/>
    <property type="match status" value="1"/>
</dbReference>
<evidence type="ECO:0000256" key="1">
    <source>
        <dbReference type="ARBA" id="ARBA00022741"/>
    </source>
</evidence>
<organism evidence="6 7">
    <name type="scientific">Desulfobotulus pelophilus</name>
    <dbReference type="NCBI Taxonomy" id="2823377"/>
    <lineage>
        <taxon>Bacteria</taxon>
        <taxon>Pseudomonadati</taxon>
        <taxon>Thermodesulfobacteriota</taxon>
        <taxon>Desulfobacteria</taxon>
        <taxon>Desulfobacterales</taxon>
        <taxon>Desulfobacteraceae</taxon>
        <taxon>Desulfobotulus</taxon>
    </lineage>
</organism>
<proteinExistence type="predicted"/>
<dbReference type="RefSeq" id="WP_265426025.1">
    <property type="nucleotide sequence ID" value="NZ_JAPFPW010000022.1"/>
</dbReference>
<dbReference type="PROSITE" id="PS00688">
    <property type="entry name" value="SIGMA54_INTERACT_3"/>
    <property type="match status" value="1"/>
</dbReference>
<gene>
    <name evidence="6" type="ORF">OOT00_14050</name>
</gene>
<keyword evidence="7" id="KW-1185">Reference proteome</keyword>
<accession>A0ABT3NCA3</accession>
<evidence type="ECO:0000256" key="4">
    <source>
        <dbReference type="ARBA" id="ARBA00023163"/>
    </source>
</evidence>
<dbReference type="Proteomes" id="UP001209681">
    <property type="component" value="Unassembled WGS sequence"/>
</dbReference>
<sequence length="201" mass="23487">NMQVKLLRAIEGGGFIPVGSDRLHKPDLRIIGATNRNLMELVRKRMMREDFFYRINIIPIHLPPLRDRGEDLTLLIYHFMEYYGADKRVPSIPPNIMAMLQAYTWPGNIRELQNVIQRYVTMNRIDLPGQPDMEDMDPLTIQDTDYSGNPISLKDAVDHFEKIFIEKALKKNRWKKTITAEGLGIHRKTLFRKMRELGIPD</sequence>
<keyword evidence="3" id="KW-0805">Transcription regulation</keyword>
<evidence type="ECO:0000259" key="5">
    <source>
        <dbReference type="PROSITE" id="PS50045"/>
    </source>
</evidence>
<keyword evidence="2" id="KW-0067">ATP-binding</keyword>
<keyword evidence="4" id="KW-0804">Transcription</keyword>
<dbReference type="Pfam" id="PF02954">
    <property type="entry name" value="HTH_8"/>
    <property type="match status" value="1"/>
</dbReference>
<evidence type="ECO:0000313" key="6">
    <source>
        <dbReference type="EMBL" id="MCW7755106.1"/>
    </source>
</evidence>
<evidence type="ECO:0000313" key="7">
    <source>
        <dbReference type="Proteomes" id="UP001209681"/>
    </source>
</evidence>
<dbReference type="InterPro" id="IPR027417">
    <property type="entry name" value="P-loop_NTPase"/>
</dbReference>
<evidence type="ECO:0000256" key="2">
    <source>
        <dbReference type="ARBA" id="ARBA00022840"/>
    </source>
</evidence>
<dbReference type="SUPFAM" id="SSF46689">
    <property type="entry name" value="Homeodomain-like"/>
    <property type="match status" value="1"/>
</dbReference>
<dbReference type="InterPro" id="IPR002078">
    <property type="entry name" value="Sigma_54_int"/>
</dbReference>
<dbReference type="InterPro" id="IPR009057">
    <property type="entry name" value="Homeodomain-like_sf"/>
</dbReference>
<dbReference type="InterPro" id="IPR058031">
    <property type="entry name" value="AAA_lid_NorR"/>
</dbReference>
<keyword evidence="1" id="KW-0547">Nucleotide-binding</keyword>
<reference evidence="6 7" key="1">
    <citation type="submission" date="2022-11" db="EMBL/GenBank/DDBJ databases">
        <title>Desulfobotulus tamanensis H1 sp. nov. - anaerobic, alkaliphilic, sulphate reducing bacterium isolated from terrestrial mud volcano.</title>
        <authorList>
            <person name="Frolova A."/>
            <person name="Merkel A.Y."/>
            <person name="Slobodkin A.I."/>
        </authorList>
    </citation>
    <scope>NUCLEOTIDE SEQUENCE [LARGE SCALE GENOMIC DNA]</scope>
    <source>
        <strain evidence="6 7">H1</strain>
    </source>
</reference>
<dbReference type="Pfam" id="PF25601">
    <property type="entry name" value="AAA_lid_14"/>
    <property type="match status" value="1"/>
</dbReference>
<dbReference type="EMBL" id="JAPFPW010000022">
    <property type="protein sequence ID" value="MCW7755106.1"/>
    <property type="molecule type" value="Genomic_DNA"/>
</dbReference>
<dbReference type="Gene3D" id="1.10.8.60">
    <property type="match status" value="1"/>
</dbReference>
<dbReference type="Gene3D" id="1.10.10.60">
    <property type="entry name" value="Homeodomain-like"/>
    <property type="match status" value="1"/>
</dbReference>
<evidence type="ECO:0000256" key="3">
    <source>
        <dbReference type="ARBA" id="ARBA00023015"/>
    </source>
</evidence>
<dbReference type="InterPro" id="IPR002197">
    <property type="entry name" value="HTH_Fis"/>
</dbReference>
<dbReference type="InterPro" id="IPR025944">
    <property type="entry name" value="Sigma_54_int_dom_CS"/>
</dbReference>
<dbReference type="SUPFAM" id="SSF52540">
    <property type="entry name" value="P-loop containing nucleoside triphosphate hydrolases"/>
    <property type="match status" value="1"/>
</dbReference>
<dbReference type="PRINTS" id="PR01590">
    <property type="entry name" value="HTHFIS"/>
</dbReference>
<comment type="caution">
    <text evidence="6">The sequence shown here is derived from an EMBL/GenBank/DDBJ whole genome shotgun (WGS) entry which is preliminary data.</text>
</comment>
<protein>
    <submittedName>
        <fullName evidence="6">Sigma 54-interacting transcriptional regulator</fullName>
    </submittedName>
</protein>
<feature type="non-terminal residue" evidence="6">
    <location>
        <position position="1"/>
    </location>
</feature>
<name>A0ABT3NCA3_9BACT</name>
<dbReference type="PROSITE" id="PS50045">
    <property type="entry name" value="SIGMA54_INTERACT_4"/>
    <property type="match status" value="1"/>
</dbReference>
<feature type="domain" description="Sigma-54 factor interaction" evidence="5">
    <location>
        <begin position="1"/>
        <end position="121"/>
    </location>
</feature>
<dbReference type="Gene3D" id="3.40.50.300">
    <property type="entry name" value="P-loop containing nucleotide triphosphate hydrolases"/>
    <property type="match status" value="1"/>
</dbReference>